<comment type="subcellular location">
    <subcellularLocation>
        <location evidence="1">Cell membrane</location>
        <topology evidence="1">Multi-pass membrane protein</topology>
    </subcellularLocation>
</comment>
<feature type="transmembrane region" description="Helical" evidence="8">
    <location>
        <begin position="323"/>
        <end position="344"/>
    </location>
</feature>
<comment type="similarity">
    <text evidence="2">Belongs to the binding-protein-dependent transport system permease family. FecCD subfamily.</text>
</comment>
<evidence type="ECO:0000256" key="5">
    <source>
        <dbReference type="ARBA" id="ARBA00022692"/>
    </source>
</evidence>
<comment type="caution">
    <text evidence="9">The sequence shown here is derived from an EMBL/GenBank/DDBJ whole genome shotgun (WGS) entry which is preliminary data.</text>
</comment>
<dbReference type="PANTHER" id="PTHR30472">
    <property type="entry name" value="FERRIC ENTEROBACTIN TRANSPORT SYSTEM PERMEASE PROTEIN"/>
    <property type="match status" value="1"/>
</dbReference>
<organism evidence="9 10">
    <name type="scientific">Meiothermus luteus</name>
    <dbReference type="NCBI Taxonomy" id="2026184"/>
    <lineage>
        <taxon>Bacteria</taxon>
        <taxon>Thermotogati</taxon>
        <taxon>Deinococcota</taxon>
        <taxon>Deinococci</taxon>
        <taxon>Thermales</taxon>
        <taxon>Thermaceae</taxon>
        <taxon>Meiothermus</taxon>
    </lineage>
</organism>
<dbReference type="PANTHER" id="PTHR30472:SF25">
    <property type="entry name" value="ABC TRANSPORTER PERMEASE PROTEIN MJ0876-RELATED"/>
    <property type="match status" value="1"/>
</dbReference>
<feature type="transmembrane region" description="Helical" evidence="8">
    <location>
        <begin position="21"/>
        <end position="46"/>
    </location>
</feature>
<keyword evidence="4" id="KW-1003">Cell membrane</keyword>
<evidence type="ECO:0000256" key="4">
    <source>
        <dbReference type="ARBA" id="ARBA00022475"/>
    </source>
</evidence>
<dbReference type="Proteomes" id="UP000265800">
    <property type="component" value="Unassembled WGS sequence"/>
</dbReference>
<feature type="transmembrane region" description="Helical" evidence="8">
    <location>
        <begin position="208"/>
        <end position="230"/>
    </location>
</feature>
<sequence>MQGGLSPTRGWTGLSLPARRTLTFTALALLLGGALVLGVGQGAVYVPPLEVLQALLGQSENPIVTELRLPRVLGAMLVGAALGLAGAAYQGLFRNPLADPYLMGVAAGASFGFTLTLSLSGALAGFGAGLFFASLPTTAALGAFLGALLAVVLTLTLAGGPKSGQHLILAGVVVGSVLTGFSTLLLLLDTDRIREVFSYTLGSLAFMGWRGVGLMLLGLGFALPLLWGLARALNALALGEETAQSLGLPLSALRLVLIGLSTLLTALSVVHAGIIGFVGFVAPHALRQLVGGDYRYLLPASALGGALLLALSDWAARVVARPAELPVGVITTLLGGPFFLYLLWRARKGLHWG</sequence>
<feature type="transmembrane region" description="Helical" evidence="8">
    <location>
        <begin position="72"/>
        <end position="89"/>
    </location>
</feature>
<dbReference type="OrthoDB" id="9792889at2"/>
<feature type="transmembrane region" description="Helical" evidence="8">
    <location>
        <begin position="251"/>
        <end position="282"/>
    </location>
</feature>
<dbReference type="FunFam" id="1.10.3470.10:FF:000001">
    <property type="entry name" value="Vitamin B12 ABC transporter permease BtuC"/>
    <property type="match status" value="1"/>
</dbReference>
<gene>
    <name evidence="9" type="primary">hmuU_1</name>
    <name evidence="9" type="ORF">Mlute_01012</name>
</gene>
<accession>A0A399EW63</accession>
<protein>
    <submittedName>
        <fullName evidence="9">Hemin transport system permease protein HmuU</fullName>
    </submittedName>
</protein>
<evidence type="ECO:0000256" key="2">
    <source>
        <dbReference type="ARBA" id="ARBA00007935"/>
    </source>
</evidence>
<dbReference type="AlphaFoldDB" id="A0A399EW63"/>
<feature type="transmembrane region" description="Helical" evidence="8">
    <location>
        <begin position="167"/>
        <end position="188"/>
    </location>
</feature>
<dbReference type="CDD" id="cd06550">
    <property type="entry name" value="TM_ABC_iron-siderophores_like"/>
    <property type="match status" value="1"/>
</dbReference>
<dbReference type="Gene3D" id="1.10.3470.10">
    <property type="entry name" value="ABC transporter involved in vitamin B12 uptake, BtuC"/>
    <property type="match status" value="1"/>
</dbReference>
<name>A0A399EW63_9DEIN</name>
<dbReference type="InterPro" id="IPR037294">
    <property type="entry name" value="ABC_BtuC-like"/>
</dbReference>
<keyword evidence="5 8" id="KW-0812">Transmembrane</keyword>
<evidence type="ECO:0000256" key="6">
    <source>
        <dbReference type="ARBA" id="ARBA00022989"/>
    </source>
</evidence>
<dbReference type="GO" id="GO:0005886">
    <property type="term" value="C:plasma membrane"/>
    <property type="evidence" value="ECO:0007669"/>
    <property type="project" value="UniProtKB-SubCell"/>
</dbReference>
<dbReference type="InterPro" id="IPR000522">
    <property type="entry name" value="ABC_transptr_permease_BtuC"/>
</dbReference>
<dbReference type="GO" id="GO:0022857">
    <property type="term" value="F:transmembrane transporter activity"/>
    <property type="evidence" value="ECO:0007669"/>
    <property type="project" value="InterPro"/>
</dbReference>
<keyword evidence="10" id="KW-1185">Reference proteome</keyword>
<keyword evidence="7 8" id="KW-0472">Membrane</keyword>
<dbReference type="Pfam" id="PF01032">
    <property type="entry name" value="FecCD"/>
    <property type="match status" value="1"/>
</dbReference>
<evidence type="ECO:0000256" key="7">
    <source>
        <dbReference type="ARBA" id="ARBA00023136"/>
    </source>
</evidence>
<evidence type="ECO:0000313" key="10">
    <source>
        <dbReference type="Proteomes" id="UP000265800"/>
    </source>
</evidence>
<feature type="transmembrane region" description="Helical" evidence="8">
    <location>
        <begin position="101"/>
        <end position="133"/>
    </location>
</feature>
<dbReference type="EMBL" id="QWKZ01000023">
    <property type="protein sequence ID" value="RIH87329.1"/>
    <property type="molecule type" value="Genomic_DNA"/>
</dbReference>
<dbReference type="RefSeq" id="WP_119359673.1">
    <property type="nucleotide sequence ID" value="NZ_QWKZ01000023.1"/>
</dbReference>
<evidence type="ECO:0000256" key="1">
    <source>
        <dbReference type="ARBA" id="ARBA00004651"/>
    </source>
</evidence>
<keyword evidence="6 8" id="KW-1133">Transmembrane helix</keyword>
<evidence type="ECO:0000256" key="8">
    <source>
        <dbReference type="SAM" id="Phobius"/>
    </source>
</evidence>
<dbReference type="GO" id="GO:0033214">
    <property type="term" value="P:siderophore-iron import into cell"/>
    <property type="evidence" value="ECO:0007669"/>
    <property type="project" value="TreeGrafter"/>
</dbReference>
<feature type="transmembrane region" description="Helical" evidence="8">
    <location>
        <begin position="294"/>
        <end position="311"/>
    </location>
</feature>
<evidence type="ECO:0000313" key="9">
    <source>
        <dbReference type="EMBL" id="RIH87329.1"/>
    </source>
</evidence>
<evidence type="ECO:0000256" key="3">
    <source>
        <dbReference type="ARBA" id="ARBA00022448"/>
    </source>
</evidence>
<feature type="transmembrane region" description="Helical" evidence="8">
    <location>
        <begin position="139"/>
        <end position="160"/>
    </location>
</feature>
<keyword evidence="3" id="KW-0813">Transport</keyword>
<dbReference type="SUPFAM" id="SSF81345">
    <property type="entry name" value="ABC transporter involved in vitamin B12 uptake, BtuC"/>
    <property type="match status" value="1"/>
</dbReference>
<reference evidence="9 10" key="1">
    <citation type="submission" date="2018-08" db="EMBL/GenBank/DDBJ databases">
        <title>Meiothermus luteus KCTC 52599 genome sequencing project.</title>
        <authorList>
            <person name="Da Costa M.S."/>
            <person name="Albuquerque L."/>
            <person name="Raposo P."/>
            <person name="Froufe H.J.C."/>
            <person name="Barroso C.S."/>
            <person name="Egas C."/>
        </authorList>
    </citation>
    <scope>NUCLEOTIDE SEQUENCE [LARGE SCALE GENOMIC DNA]</scope>
    <source>
        <strain evidence="9 10">KCTC 52599</strain>
    </source>
</reference>
<proteinExistence type="inferred from homology"/>